<name>H9UF66_SPIAZ</name>
<dbReference type="Proteomes" id="UP000007383">
    <property type="component" value="Chromosome"/>
</dbReference>
<organism evidence="1 2">
    <name type="scientific">Spirochaeta africana (strain ATCC 700263 / DSM 8902 / Z-7692)</name>
    <dbReference type="NCBI Taxonomy" id="889378"/>
    <lineage>
        <taxon>Bacteria</taxon>
        <taxon>Pseudomonadati</taxon>
        <taxon>Spirochaetota</taxon>
        <taxon>Spirochaetia</taxon>
        <taxon>Spirochaetales</taxon>
        <taxon>Spirochaetaceae</taxon>
        <taxon>Spirochaeta</taxon>
    </lineage>
</organism>
<evidence type="ECO:0000313" key="2">
    <source>
        <dbReference type="Proteomes" id="UP000007383"/>
    </source>
</evidence>
<reference evidence="2" key="1">
    <citation type="journal article" date="2013" name="Stand. Genomic Sci.">
        <title>Complete genome sequence of the halophilic bacterium Spirochaeta africana type strain (Z-7692(T)) from the alkaline Lake Magadi in the East African Rift.</title>
        <authorList>
            <person name="Liolos K."/>
            <person name="Abt B."/>
            <person name="Scheuner C."/>
            <person name="Teshima H."/>
            <person name="Held B."/>
            <person name="Lapidus A."/>
            <person name="Nolan M."/>
            <person name="Lucas S."/>
            <person name="Deshpande S."/>
            <person name="Cheng J.F."/>
            <person name="Tapia R."/>
            <person name="Goodwin L.A."/>
            <person name="Pitluck S."/>
            <person name="Pagani I."/>
            <person name="Ivanova N."/>
            <person name="Mavromatis K."/>
            <person name="Mikhailova N."/>
            <person name="Huntemann M."/>
            <person name="Pati A."/>
            <person name="Chen A."/>
            <person name="Palaniappan K."/>
            <person name="Land M."/>
            <person name="Rohde M."/>
            <person name="Tindall B.J."/>
            <person name="Detter J.C."/>
            <person name="Goker M."/>
            <person name="Bristow J."/>
            <person name="Eisen J.A."/>
            <person name="Markowitz V."/>
            <person name="Hugenholtz P."/>
            <person name="Woyke T."/>
            <person name="Klenk H.P."/>
            <person name="Kyrpides N.C."/>
        </authorList>
    </citation>
    <scope>NUCLEOTIDE SEQUENCE</scope>
    <source>
        <strain evidence="2">ATCC 700263 / DSM 8902 / Z-7692</strain>
    </source>
</reference>
<evidence type="ECO:0008006" key="3">
    <source>
        <dbReference type="Google" id="ProtNLM"/>
    </source>
</evidence>
<dbReference type="KEGG" id="sfc:Spiaf_0050"/>
<evidence type="ECO:0000313" key="1">
    <source>
        <dbReference type="EMBL" id="AFG36159.1"/>
    </source>
</evidence>
<gene>
    <name evidence="1" type="ordered locus">Spiaf_0050</name>
</gene>
<dbReference type="eggNOG" id="ENOG5032V2S">
    <property type="taxonomic scope" value="Bacteria"/>
</dbReference>
<dbReference type="HOGENOM" id="CLU_054044_0_0_12"/>
<keyword evidence="2" id="KW-1185">Reference proteome</keyword>
<proteinExistence type="predicted"/>
<dbReference type="AlphaFoldDB" id="H9UF66"/>
<dbReference type="PATRIC" id="fig|889378.3.peg.53"/>
<protein>
    <recommendedName>
        <fullName evidence="3">Glycosyltransferase</fullName>
    </recommendedName>
</protein>
<dbReference type="STRING" id="889378.Spiaf_0050"/>
<sequence>MRAKVTVLVYPDEISVMHTIYPMLISKDRRHFYFTCDTTAVLDRPETDIICITRIKKRAEKSPQGFLIFLEQLKQRYATVVCIDNSASAGYIHPAALEKCDWYFKRSVYTDRNQYKRPLESGRSYVQYYVDTGQVDGGGWTTGLAENAPLDKLEVLWNIGLGSYPRSRYRKAVALRLASAGLHGVLPRVYAYPRARLAAKEKDTYISARFAVRFQNHGVQHHRTIFQHAAENDTSFRTGVVTLKEYNRELETATAVLSPFGYGEECLRDFEAIYNGAVLIKPDMDHIETWPNVYEKNKTYAPCNWDATDVAEVGSFILDNPHFASELANSAMEVMQSAQEAIDSRVEWFIEMIC</sequence>
<accession>H9UF66</accession>
<dbReference type="EMBL" id="CP003282">
    <property type="protein sequence ID" value="AFG36159.1"/>
    <property type="molecule type" value="Genomic_DNA"/>
</dbReference>